<dbReference type="AlphaFoldDB" id="F6SHP0"/>
<dbReference type="InterPro" id="IPR036322">
    <property type="entry name" value="WD40_repeat_dom_sf"/>
</dbReference>
<reference evidence="1" key="2">
    <citation type="submission" date="2025-08" db="UniProtKB">
        <authorList>
            <consortium name="Ensembl"/>
        </authorList>
    </citation>
    <scope>IDENTIFICATION</scope>
</reference>
<dbReference type="Ensembl" id="ENSCINT00000024391.2">
    <property type="protein sequence ID" value="ENSCINP00000024145.2"/>
    <property type="gene ID" value="ENSCING00000013076.2"/>
</dbReference>
<reference evidence="2" key="1">
    <citation type="journal article" date="2002" name="Science">
        <title>The draft genome of Ciona intestinalis: insights into chordate and vertebrate origins.</title>
        <authorList>
            <person name="Dehal P."/>
            <person name="Satou Y."/>
            <person name="Campbell R.K."/>
            <person name="Chapman J."/>
            <person name="Degnan B."/>
            <person name="De Tomaso A."/>
            <person name="Davidson B."/>
            <person name="Di Gregorio A."/>
            <person name="Gelpke M."/>
            <person name="Goodstein D.M."/>
            <person name="Harafuji N."/>
            <person name="Hastings K.E."/>
            <person name="Ho I."/>
            <person name="Hotta K."/>
            <person name="Huang W."/>
            <person name="Kawashima T."/>
            <person name="Lemaire P."/>
            <person name="Martinez D."/>
            <person name="Meinertzhagen I.A."/>
            <person name="Necula S."/>
            <person name="Nonaka M."/>
            <person name="Putnam N."/>
            <person name="Rash S."/>
            <person name="Saiga H."/>
            <person name="Satake M."/>
            <person name="Terry A."/>
            <person name="Yamada L."/>
            <person name="Wang H.G."/>
            <person name="Awazu S."/>
            <person name="Azumi K."/>
            <person name="Boore J."/>
            <person name="Branno M."/>
            <person name="Chin-Bow S."/>
            <person name="DeSantis R."/>
            <person name="Doyle S."/>
            <person name="Francino P."/>
            <person name="Keys D.N."/>
            <person name="Haga S."/>
            <person name="Hayashi H."/>
            <person name="Hino K."/>
            <person name="Imai K.S."/>
            <person name="Inaba K."/>
            <person name="Kano S."/>
            <person name="Kobayashi K."/>
            <person name="Kobayashi M."/>
            <person name="Lee B.I."/>
            <person name="Makabe K.W."/>
            <person name="Manohar C."/>
            <person name="Matassi G."/>
            <person name="Medina M."/>
            <person name="Mochizuki Y."/>
            <person name="Mount S."/>
            <person name="Morishita T."/>
            <person name="Miura S."/>
            <person name="Nakayama A."/>
            <person name="Nishizaka S."/>
            <person name="Nomoto H."/>
            <person name="Ohta F."/>
            <person name="Oishi K."/>
            <person name="Rigoutsos I."/>
            <person name="Sano M."/>
            <person name="Sasaki A."/>
            <person name="Sasakura Y."/>
            <person name="Shoguchi E."/>
            <person name="Shin-i T."/>
            <person name="Spagnuolo A."/>
            <person name="Stainier D."/>
            <person name="Suzuki M.M."/>
            <person name="Tassy O."/>
            <person name="Takatori N."/>
            <person name="Tokuoka M."/>
            <person name="Yagi K."/>
            <person name="Yoshizaki F."/>
            <person name="Wada S."/>
            <person name="Zhang C."/>
            <person name="Hyatt P.D."/>
            <person name="Larimer F."/>
            <person name="Detter C."/>
            <person name="Doggett N."/>
            <person name="Glavina T."/>
            <person name="Hawkins T."/>
            <person name="Richardson P."/>
            <person name="Lucas S."/>
            <person name="Kohara Y."/>
            <person name="Levine M."/>
            <person name="Satoh N."/>
            <person name="Rokhsar D.S."/>
        </authorList>
    </citation>
    <scope>NUCLEOTIDE SEQUENCE [LARGE SCALE GENOMIC DNA]</scope>
</reference>
<proteinExistence type="predicted"/>
<organism evidence="1 2">
    <name type="scientific">Ciona intestinalis</name>
    <name type="common">Transparent sea squirt</name>
    <name type="synonym">Ascidia intestinalis</name>
    <dbReference type="NCBI Taxonomy" id="7719"/>
    <lineage>
        <taxon>Eukaryota</taxon>
        <taxon>Metazoa</taxon>
        <taxon>Chordata</taxon>
        <taxon>Tunicata</taxon>
        <taxon>Ascidiacea</taxon>
        <taxon>Phlebobranchia</taxon>
        <taxon>Cionidae</taxon>
        <taxon>Ciona</taxon>
    </lineage>
</organism>
<sequence length="202" mass="22747">MSEKREVRRRRNNQVYPYRRKSRVNINLQHNAELGQISGFTVQNNCSVSCDPKSGVLAYTAGCVIVLHNPRNDKQTHIVNPGQKCLTCLSFSHDGNSIVTGESGHQPHVRIFSVVDRCQVVSFPSHKYGVSCVAFSPDAKFVVSVGFQHDNVINVWDWKRSILAASNKVSTKIRSVSFSDKSDYFVTVGNRHVKFWYLESSA</sequence>
<keyword evidence="2" id="KW-1185">Reference proteome</keyword>
<reference evidence="1" key="3">
    <citation type="submission" date="2025-09" db="UniProtKB">
        <authorList>
            <consortium name="Ensembl"/>
        </authorList>
    </citation>
    <scope>IDENTIFICATION</scope>
</reference>
<dbReference type="Proteomes" id="UP000008144">
    <property type="component" value="Unassembled WGS sequence"/>
</dbReference>
<name>F6SHP0_CIOIN</name>
<evidence type="ECO:0008006" key="3">
    <source>
        <dbReference type="Google" id="ProtNLM"/>
    </source>
</evidence>
<dbReference type="OMA" id="NIGCLAC"/>
<dbReference type="InParanoid" id="F6SHP0"/>
<dbReference type="GeneTree" id="ENSGT00940000172738"/>
<dbReference type="PANTHER" id="PTHR44813">
    <property type="entry name" value="MITOGEN-ACTIVATED PROTEIN KINASE-BINDING PROTEIN 1"/>
    <property type="match status" value="1"/>
</dbReference>
<dbReference type="PANTHER" id="PTHR44813:SF1">
    <property type="entry name" value="MITOGEN-ACTIVATED PROTEIN KINASE-BINDING PROTEIN 1"/>
    <property type="match status" value="1"/>
</dbReference>
<dbReference type="SMART" id="SM00320">
    <property type="entry name" value="WD40"/>
    <property type="match status" value="3"/>
</dbReference>
<dbReference type="HOGENOM" id="CLU_1357344_0_0_1"/>
<dbReference type="SUPFAM" id="SSF50978">
    <property type="entry name" value="WD40 repeat-like"/>
    <property type="match status" value="1"/>
</dbReference>
<dbReference type="InterPro" id="IPR055292">
    <property type="entry name" value="MABP1"/>
</dbReference>
<evidence type="ECO:0000313" key="2">
    <source>
        <dbReference type="Proteomes" id="UP000008144"/>
    </source>
</evidence>
<accession>F6SHP0</accession>
<dbReference type="Pfam" id="PF00400">
    <property type="entry name" value="WD40"/>
    <property type="match status" value="3"/>
</dbReference>
<dbReference type="Gene3D" id="2.130.10.10">
    <property type="entry name" value="YVTN repeat-like/Quinoprotein amine dehydrogenase"/>
    <property type="match status" value="1"/>
</dbReference>
<dbReference type="InterPro" id="IPR015943">
    <property type="entry name" value="WD40/YVTN_repeat-like_dom_sf"/>
</dbReference>
<protein>
    <recommendedName>
        <fullName evidence="3">HELP domain-containing protein</fullName>
    </recommendedName>
</protein>
<evidence type="ECO:0000313" key="1">
    <source>
        <dbReference type="Ensembl" id="ENSCINP00000024145.2"/>
    </source>
</evidence>
<dbReference type="InterPro" id="IPR001680">
    <property type="entry name" value="WD40_rpt"/>
</dbReference>